<dbReference type="Proteomes" id="UP000784294">
    <property type="component" value="Unassembled WGS sequence"/>
</dbReference>
<protein>
    <submittedName>
        <fullName evidence="1">Uncharacterized protein</fullName>
    </submittedName>
</protein>
<gene>
    <name evidence="1" type="ORF">PXEA_LOCUS10333</name>
</gene>
<name>A0A448WPI7_9PLAT</name>
<keyword evidence="2" id="KW-1185">Reference proteome</keyword>
<comment type="caution">
    <text evidence="1">The sequence shown here is derived from an EMBL/GenBank/DDBJ whole genome shotgun (WGS) entry which is preliminary data.</text>
</comment>
<evidence type="ECO:0000313" key="2">
    <source>
        <dbReference type="Proteomes" id="UP000784294"/>
    </source>
</evidence>
<reference evidence="1" key="1">
    <citation type="submission" date="2018-11" db="EMBL/GenBank/DDBJ databases">
        <authorList>
            <consortium name="Pathogen Informatics"/>
        </authorList>
    </citation>
    <scope>NUCLEOTIDE SEQUENCE</scope>
</reference>
<evidence type="ECO:0000313" key="1">
    <source>
        <dbReference type="EMBL" id="VEL16893.1"/>
    </source>
</evidence>
<sequence>MDSRYETRAQQYHTLLGLQQLWADLNANQARQPNSDDAHWTHAAIAAG</sequence>
<proteinExistence type="predicted"/>
<dbReference type="EMBL" id="CAAALY010030279">
    <property type="protein sequence ID" value="VEL16893.1"/>
    <property type="molecule type" value="Genomic_DNA"/>
</dbReference>
<dbReference type="AlphaFoldDB" id="A0A448WPI7"/>
<accession>A0A448WPI7</accession>
<organism evidence="1 2">
    <name type="scientific">Protopolystoma xenopodis</name>
    <dbReference type="NCBI Taxonomy" id="117903"/>
    <lineage>
        <taxon>Eukaryota</taxon>
        <taxon>Metazoa</taxon>
        <taxon>Spiralia</taxon>
        <taxon>Lophotrochozoa</taxon>
        <taxon>Platyhelminthes</taxon>
        <taxon>Monogenea</taxon>
        <taxon>Polyopisthocotylea</taxon>
        <taxon>Polystomatidea</taxon>
        <taxon>Polystomatidae</taxon>
        <taxon>Protopolystoma</taxon>
    </lineage>
</organism>